<feature type="transmembrane region" description="Helical" evidence="1">
    <location>
        <begin position="107"/>
        <end position="125"/>
    </location>
</feature>
<sequence length="192" mass="19655">MSAPWWYLRRAVPWVALLGCCAAAVVIAAAIARWPSTTAGLLPAVLGCCAAGGAFVFDEDAAPVTTVTPRARWRLAVRCGAALVPLTVWSAIVLLRPGDVPVQRDGWWLMGAALVLAAVGTAGVASRLDRSAPGSLVAALVVLAVFAPLVVGSLLGWSSPYPVDGLTAGVRTFWLCVAGGGLLACVATLRPA</sequence>
<organism evidence="2 3">
    <name type="scientific">Nocardioides taihuensis</name>
    <dbReference type="NCBI Taxonomy" id="1835606"/>
    <lineage>
        <taxon>Bacteria</taxon>
        <taxon>Bacillati</taxon>
        <taxon>Actinomycetota</taxon>
        <taxon>Actinomycetes</taxon>
        <taxon>Propionibacteriales</taxon>
        <taxon>Nocardioidaceae</taxon>
        <taxon>Nocardioides</taxon>
    </lineage>
</organism>
<accession>A0ABW0BKQ9</accession>
<proteinExistence type="predicted"/>
<keyword evidence="3" id="KW-1185">Reference proteome</keyword>
<evidence type="ECO:0000313" key="3">
    <source>
        <dbReference type="Proteomes" id="UP001596087"/>
    </source>
</evidence>
<dbReference type="EMBL" id="JBHSKD010000018">
    <property type="protein sequence ID" value="MFC5177828.1"/>
    <property type="molecule type" value="Genomic_DNA"/>
</dbReference>
<reference evidence="3" key="1">
    <citation type="journal article" date="2019" name="Int. J. Syst. Evol. Microbiol.">
        <title>The Global Catalogue of Microorganisms (GCM) 10K type strain sequencing project: providing services to taxonomists for standard genome sequencing and annotation.</title>
        <authorList>
            <consortium name="The Broad Institute Genomics Platform"/>
            <consortium name="The Broad Institute Genome Sequencing Center for Infectious Disease"/>
            <person name="Wu L."/>
            <person name="Ma J."/>
        </authorList>
    </citation>
    <scope>NUCLEOTIDE SEQUENCE [LARGE SCALE GENOMIC DNA]</scope>
    <source>
        <strain evidence="3">DFY41</strain>
    </source>
</reference>
<keyword evidence="1" id="KW-0472">Membrane</keyword>
<feature type="transmembrane region" description="Helical" evidence="1">
    <location>
        <begin position="137"/>
        <end position="157"/>
    </location>
</feature>
<evidence type="ECO:0000256" key="1">
    <source>
        <dbReference type="SAM" id="Phobius"/>
    </source>
</evidence>
<keyword evidence="1" id="KW-0812">Transmembrane</keyword>
<keyword evidence="1" id="KW-1133">Transmembrane helix</keyword>
<feature type="transmembrane region" description="Helical" evidence="1">
    <location>
        <begin position="38"/>
        <end position="57"/>
    </location>
</feature>
<dbReference type="Proteomes" id="UP001596087">
    <property type="component" value="Unassembled WGS sequence"/>
</dbReference>
<feature type="transmembrane region" description="Helical" evidence="1">
    <location>
        <begin position="169"/>
        <end position="189"/>
    </location>
</feature>
<dbReference type="RefSeq" id="WP_378591201.1">
    <property type="nucleotide sequence ID" value="NZ_JBHSKD010000018.1"/>
</dbReference>
<protein>
    <recommendedName>
        <fullName evidence="4">ABC transporter</fullName>
    </recommendedName>
</protein>
<evidence type="ECO:0008006" key="4">
    <source>
        <dbReference type="Google" id="ProtNLM"/>
    </source>
</evidence>
<name>A0ABW0BKQ9_9ACTN</name>
<feature type="transmembrane region" description="Helical" evidence="1">
    <location>
        <begin position="77"/>
        <end position="95"/>
    </location>
</feature>
<comment type="caution">
    <text evidence="2">The sequence shown here is derived from an EMBL/GenBank/DDBJ whole genome shotgun (WGS) entry which is preliminary data.</text>
</comment>
<gene>
    <name evidence="2" type="ORF">ACFPGP_14190</name>
</gene>
<feature type="transmembrane region" description="Helical" evidence="1">
    <location>
        <begin position="12"/>
        <end position="32"/>
    </location>
</feature>
<evidence type="ECO:0000313" key="2">
    <source>
        <dbReference type="EMBL" id="MFC5177828.1"/>
    </source>
</evidence>